<accession>V6LAX6</accession>
<evidence type="ECO:0000313" key="2">
    <source>
        <dbReference type="EMBL" id="EST41567.1"/>
    </source>
</evidence>
<dbReference type="EMBL" id="AUWU02000013">
    <property type="protein sequence ID" value="KAH0569413.1"/>
    <property type="molecule type" value="Genomic_DNA"/>
</dbReference>
<sequence>MTTTGTCTRTDTTCKAGHFCPTSGMDTVDCIPCELDMKFDQGCYCEDNSVTTNCKTCSGKNCTACLPGTFLNGNVCSKCQNGCAECTESNSCQKYTGGVTTENAKLGNVCYSNKDCEYEISTFCDITQKRCVRCSANCQVCSSATFCNGCQWDNYITTLKGTCTAMCSGLTNGNYCKDGVATPCGEGIDSNCKCGTSSNCASCNTAQNACETCLPNVLKGKDGACNICAPGFTYIGSRCWSEQQGSEANKIGSGAIVGIVISVLVVVGAVGGGLTYYFIRKGKK</sequence>
<evidence type="ECO:0000256" key="1">
    <source>
        <dbReference type="SAM" id="Phobius"/>
    </source>
</evidence>
<keyword evidence="1" id="KW-1133">Transmembrane helix</keyword>
<dbReference type="SMART" id="SM00261">
    <property type="entry name" value="FU"/>
    <property type="match status" value="3"/>
</dbReference>
<dbReference type="AlphaFoldDB" id="V6LAX6"/>
<evidence type="ECO:0000313" key="4">
    <source>
        <dbReference type="EMBL" id="KAH0569657.1"/>
    </source>
</evidence>
<feature type="transmembrane region" description="Helical" evidence="1">
    <location>
        <begin position="255"/>
        <end position="279"/>
    </location>
</feature>
<dbReference type="InterPro" id="IPR009030">
    <property type="entry name" value="Growth_fac_rcpt_cys_sf"/>
</dbReference>
<dbReference type="InterPro" id="IPR006212">
    <property type="entry name" value="Furin_repeat"/>
</dbReference>
<gene>
    <name evidence="2" type="ORF">SS50377_18907</name>
    <name evidence="4" type="ORF">SS50377_28613</name>
    <name evidence="3" type="ORF">SS50377_28723</name>
</gene>
<keyword evidence="1" id="KW-0472">Membrane</keyword>
<reference evidence="2 3" key="1">
    <citation type="journal article" date="2014" name="PLoS Genet.">
        <title>The Genome of Spironucleus salmonicida Highlights a Fish Pathogen Adapted to Fluctuating Environments.</title>
        <authorList>
            <person name="Xu F."/>
            <person name="Jerlstrom-Hultqvist J."/>
            <person name="Einarsson E."/>
            <person name="Astvaldsson A."/>
            <person name="Svard S.G."/>
            <person name="Andersson J.O."/>
        </authorList>
    </citation>
    <scope>NUCLEOTIDE SEQUENCE</scope>
    <source>
        <strain evidence="3">ATCC 50377</strain>
    </source>
</reference>
<dbReference type="VEuPathDB" id="GiardiaDB:SS50377_28613"/>
<keyword evidence="5" id="KW-1185">Reference proteome</keyword>
<protein>
    <submittedName>
        <fullName evidence="2">Cysteine-rich membrane protein 1</fullName>
    </submittedName>
</protein>
<evidence type="ECO:0000313" key="5">
    <source>
        <dbReference type="Proteomes" id="UP000018208"/>
    </source>
</evidence>
<name>V6LAX6_9EUKA</name>
<dbReference type="Proteomes" id="UP000018208">
    <property type="component" value="Unassembled WGS sequence"/>
</dbReference>
<proteinExistence type="predicted"/>
<reference evidence="3" key="2">
    <citation type="submission" date="2020-12" db="EMBL/GenBank/DDBJ databases">
        <title>New Spironucleus salmonicida genome in near-complete chromosomes.</title>
        <authorList>
            <person name="Xu F."/>
            <person name="Kurt Z."/>
            <person name="Jimenez-Gonzalez A."/>
            <person name="Astvaldsson A."/>
            <person name="Andersson J.O."/>
            <person name="Svard S.G."/>
        </authorList>
    </citation>
    <scope>NUCLEOTIDE SEQUENCE</scope>
    <source>
        <strain evidence="3">ATCC 50377</strain>
    </source>
</reference>
<evidence type="ECO:0000313" key="3">
    <source>
        <dbReference type="EMBL" id="KAH0569413.1"/>
    </source>
</evidence>
<keyword evidence="1" id="KW-0812">Transmembrane</keyword>
<dbReference type="EMBL" id="KI546169">
    <property type="protein sequence ID" value="EST41567.1"/>
    <property type="molecule type" value="Genomic_DNA"/>
</dbReference>
<dbReference type="EMBL" id="AUWU02000009">
    <property type="protein sequence ID" value="KAH0569657.1"/>
    <property type="molecule type" value="Genomic_DNA"/>
</dbReference>
<organism evidence="2">
    <name type="scientific">Spironucleus salmonicida</name>
    <dbReference type="NCBI Taxonomy" id="348837"/>
    <lineage>
        <taxon>Eukaryota</taxon>
        <taxon>Metamonada</taxon>
        <taxon>Diplomonadida</taxon>
        <taxon>Hexamitidae</taxon>
        <taxon>Hexamitinae</taxon>
        <taxon>Spironucleus</taxon>
    </lineage>
</organism>
<dbReference type="SUPFAM" id="SSF57184">
    <property type="entry name" value="Growth factor receptor domain"/>
    <property type="match status" value="1"/>
</dbReference>
<dbReference type="VEuPathDB" id="GiardiaDB:SS50377_28723"/>